<dbReference type="SUPFAM" id="SSF46785">
    <property type="entry name" value="Winged helix' DNA-binding domain"/>
    <property type="match status" value="1"/>
</dbReference>
<keyword evidence="4" id="KW-1185">Reference proteome</keyword>
<dbReference type="Pfam" id="PF12802">
    <property type="entry name" value="MarR_2"/>
    <property type="match status" value="1"/>
</dbReference>
<accession>A0ABP6Q5Q4</accession>
<proteinExistence type="inferred from homology"/>
<dbReference type="InterPro" id="IPR043129">
    <property type="entry name" value="ATPase_NBD"/>
</dbReference>
<dbReference type="InterPro" id="IPR000835">
    <property type="entry name" value="HTH_MarR-typ"/>
</dbReference>
<dbReference type="Pfam" id="PF00480">
    <property type="entry name" value="ROK"/>
    <property type="match status" value="1"/>
</dbReference>
<evidence type="ECO:0000256" key="1">
    <source>
        <dbReference type="ARBA" id="ARBA00006479"/>
    </source>
</evidence>
<evidence type="ECO:0000313" key="3">
    <source>
        <dbReference type="EMBL" id="GAA3205921.1"/>
    </source>
</evidence>
<dbReference type="InterPro" id="IPR000600">
    <property type="entry name" value="ROK"/>
</dbReference>
<dbReference type="InterPro" id="IPR036390">
    <property type="entry name" value="WH_DNA-bd_sf"/>
</dbReference>
<dbReference type="Proteomes" id="UP001501237">
    <property type="component" value="Unassembled WGS sequence"/>
</dbReference>
<dbReference type="Gene3D" id="1.10.10.10">
    <property type="entry name" value="Winged helix-like DNA-binding domain superfamily/Winged helix DNA-binding domain"/>
    <property type="match status" value="1"/>
</dbReference>
<dbReference type="RefSeq" id="WP_344825497.1">
    <property type="nucleotide sequence ID" value="NZ_BAAAUV010000004.1"/>
</dbReference>
<dbReference type="InterPro" id="IPR011991">
    <property type="entry name" value="ArsR-like_HTH"/>
</dbReference>
<organism evidence="3 4">
    <name type="scientific">Actinocorallia longicatena</name>
    <dbReference type="NCBI Taxonomy" id="111803"/>
    <lineage>
        <taxon>Bacteria</taxon>
        <taxon>Bacillati</taxon>
        <taxon>Actinomycetota</taxon>
        <taxon>Actinomycetes</taxon>
        <taxon>Streptosporangiales</taxon>
        <taxon>Thermomonosporaceae</taxon>
        <taxon>Actinocorallia</taxon>
    </lineage>
</organism>
<feature type="domain" description="HTH marR-type" evidence="2">
    <location>
        <begin position="20"/>
        <end position="63"/>
    </location>
</feature>
<dbReference type="CDD" id="cd00090">
    <property type="entry name" value="HTH_ARSR"/>
    <property type="match status" value="1"/>
</dbReference>
<dbReference type="InterPro" id="IPR036388">
    <property type="entry name" value="WH-like_DNA-bd_sf"/>
</dbReference>
<evidence type="ECO:0000259" key="2">
    <source>
        <dbReference type="Pfam" id="PF12802"/>
    </source>
</evidence>
<dbReference type="EMBL" id="BAAAUV010000004">
    <property type="protein sequence ID" value="GAA3205921.1"/>
    <property type="molecule type" value="Genomic_DNA"/>
</dbReference>
<sequence length="396" mass="40772">MNQRVPGTPALLRAINDRAALKALLEHGPLTRPELGDLTGLSKPTASQLLQRLSDAGLVVLEGRRGGNLGRTAEEYGINPRAALVCGLDITPNRIEAVVSDLTGGIAGEFRLPTPSRSGGKAVEEVKSAVDGACAAAGITSADLSRVVVGVQGAVDPATGRLGYSRHLPGWQIPDLVGALKKALATQVEVENDVNLVALAEAAHGAAHGHEDFVVLWVGSGIGMALVLGGRLHRGASGGAGEVGYMPVPGAPTARETGRYANHGLQALAGGPAVRTVMRAHGFRGVDAAASIRSAASRAHETAAEDALRDVAIRIATGLASVTALLDPELVVLTGDVLLAGGEALRSLVEHELHRMTIPRPPLRLSAIEGNPVLTGAVEHGLIVTREELFDSTVPP</sequence>
<comment type="caution">
    <text evidence="3">The sequence shown here is derived from an EMBL/GenBank/DDBJ whole genome shotgun (WGS) entry which is preliminary data.</text>
</comment>
<comment type="similarity">
    <text evidence="1">Belongs to the ROK (NagC/XylR) family.</text>
</comment>
<reference evidence="4" key="1">
    <citation type="journal article" date="2019" name="Int. J. Syst. Evol. Microbiol.">
        <title>The Global Catalogue of Microorganisms (GCM) 10K type strain sequencing project: providing services to taxonomists for standard genome sequencing and annotation.</title>
        <authorList>
            <consortium name="The Broad Institute Genomics Platform"/>
            <consortium name="The Broad Institute Genome Sequencing Center for Infectious Disease"/>
            <person name="Wu L."/>
            <person name="Ma J."/>
        </authorList>
    </citation>
    <scope>NUCLEOTIDE SEQUENCE [LARGE SCALE GENOMIC DNA]</scope>
    <source>
        <strain evidence="4">JCM 9377</strain>
    </source>
</reference>
<dbReference type="PANTHER" id="PTHR18964">
    <property type="entry name" value="ROK (REPRESSOR, ORF, KINASE) FAMILY"/>
    <property type="match status" value="1"/>
</dbReference>
<dbReference type="PANTHER" id="PTHR18964:SF149">
    <property type="entry name" value="BIFUNCTIONAL UDP-N-ACETYLGLUCOSAMINE 2-EPIMERASE_N-ACETYLMANNOSAMINE KINASE"/>
    <property type="match status" value="1"/>
</dbReference>
<evidence type="ECO:0000313" key="4">
    <source>
        <dbReference type="Proteomes" id="UP001501237"/>
    </source>
</evidence>
<gene>
    <name evidence="3" type="ORF">GCM10010468_21200</name>
</gene>
<protein>
    <submittedName>
        <fullName evidence="3">ROK family transcriptional regulator</fullName>
    </submittedName>
</protein>
<name>A0ABP6Q5Q4_9ACTN</name>
<dbReference type="SUPFAM" id="SSF53067">
    <property type="entry name" value="Actin-like ATPase domain"/>
    <property type="match status" value="1"/>
</dbReference>
<dbReference type="Gene3D" id="3.30.420.40">
    <property type="match status" value="2"/>
</dbReference>